<proteinExistence type="predicted"/>
<dbReference type="AlphaFoldDB" id="A0AAV4RBE5"/>
<dbReference type="EMBL" id="BPLR01007607">
    <property type="protein sequence ID" value="GIY18316.1"/>
    <property type="molecule type" value="Genomic_DNA"/>
</dbReference>
<accession>A0AAV4RBE5</accession>
<organism evidence="1 2">
    <name type="scientific">Caerostris extrusa</name>
    <name type="common">Bark spider</name>
    <name type="synonym">Caerostris bankana</name>
    <dbReference type="NCBI Taxonomy" id="172846"/>
    <lineage>
        <taxon>Eukaryota</taxon>
        <taxon>Metazoa</taxon>
        <taxon>Ecdysozoa</taxon>
        <taxon>Arthropoda</taxon>
        <taxon>Chelicerata</taxon>
        <taxon>Arachnida</taxon>
        <taxon>Araneae</taxon>
        <taxon>Araneomorphae</taxon>
        <taxon>Entelegynae</taxon>
        <taxon>Araneoidea</taxon>
        <taxon>Araneidae</taxon>
        <taxon>Caerostris</taxon>
    </lineage>
</organism>
<sequence>MVTNPSRKMALACAMTQRGNLFFFQELSTAQERGTVGSAGQIPLQEKEAEGLCQEHVYFMSQPPPCPKVVQMIDLHKTPEISPINACCFVVYRKF</sequence>
<dbReference type="Proteomes" id="UP001054945">
    <property type="component" value="Unassembled WGS sequence"/>
</dbReference>
<comment type="caution">
    <text evidence="1">The sequence shown here is derived from an EMBL/GenBank/DDBJ whole genome shotgun (WGS) entry which is preliminary data.</text>
</comment>
<gene>
    <name evidence="1" type="ORF">CEXT_46861</name>
</gene>
<protein>
    <submittedName>
        <fullName evidence="1">Uncharacterized protein</fullName>
    </submittedName>
</protein>
<keyword evidence="2" id="KW-1185">Reference proteome</keyword>
<evidence type="ECO:0000313" key="2">
    <source>
        <dbReference type="Proteomes" id="UP001054945"/>
    </source>
</evidence>
<evidence type="ECO:0000313" key="1">
    <source>
        <dbReference type="EMBL" id="GIY18316.1"/>
    </source>
</evidence>
<reference evidence="1 2" key="1">
    <citation type="submission" date="2021-06" db="EMBL/GenBank/DDBJ databases">
        <title>Caerostris extrusa draft genome.</title>
        <authorList>
            <person name="Kono N."/>
            <person name="Arakawa K."/>
        </authorList>
    </citation>
    <scope>NUCLEOTIDE SEQUENCE [LARGE SCALE GENOMIC DNA]</scope>
</reference>
<name>A0AAV4RBE5_CAEEX</name>